<dbReference type="Proteomes" id="UP001378592">
    <property type="component" value="Unassembled WGS sequence"/>
</dbReference>
<dbReference type="SUPFAM" id="SSF50978">
    <property type="entry name" value="WD40 repeat-like"/>
    <property type="match status" value="1"/>
</dbReference>
<dbReference type="AlphaFoldDB" id="A0AAN9W265"/>
<name>A0AAN9W265_9ORTH</name>
<protein>
    <submittedName>
        <fullName evidence="2">Uncharacterized protein</fullName>
    </submittedName>
</protein>
<accession>A0AAN9W265</accession>
<dbReference type="InterPro" id="IPR001680">
    <property type="entry name" value="WD40_rpt"/>
</dbReference>
<dbReference type="SMART" id="SM00320">
    <property type="entry name" value="WD40"/>
    <property type="match status" value="4"/>
</dbReference>
<dbReference type="InterPro" id="IPR015943">
    <property type="entry name" value="WD40/YVTN_repeat-like_dom_sf"/>
</dbReference>
<evidence type="ECO:0000313" key="3">
    <source>
        <dbReference type="Proteomes" id="UP001378592"/>
    </source>
</evidence>
<evidence type="ECO:0000313" key="2">
    <source>
        <dbReference type="EMBL" id="KAK7867843.1"/>
    </source>
</evidence>
<gene>
    <name evidence="2" type="ORF">R5R35_003519</name>
</gene>
<dbReference type="InterPro" id="IPR036322">
    <property type="entry name" value="WD40_repeat_dom_sf"/>
</dbReference>
<dbReference type="Gene3D" id="2.130.10.10">
    <property type="entry name" value="YVTN repeat-like/Quinoprotein amine dehydrogenase"/>
    <property type="match status" value="1"/>
</dbReference>
<dbReference type="PANTHER" id="PTHR47822">
    <property type="entry name" value="CARBOHYDRATE BINDING DOMAIN CONTAINING PROTEIN"/>
    <property type="match status" value="1"/>
</dbReference>
<dbReference type="PROSITE" id="PS50082">
    <property type="entry name" value="WD_REPEATS_2"/>
    <property type="match status" value="1"/>
</dbReference>
<organism evidence="2 3">
    <name type="scientific">Gryllus longicercus</name>
    <dbReference type="NCBI Taxonomy" id="2509291"/>
    <lineage>
        <taxon>Eukaryota</taxon>
        <taxon>Metazoa</taxon>
        <taxon>Ecdysozoa</taxon>
        <taxon>Arthropoda</taxon>
        <taxon>Hexapoda</taxon>
        <taxon>Insecta</taxon>
        <taxon>Pterygota</taxon>
        <taxon>Neoptera</taxon>
        <taxon>Polyneoptera</taxon>
        <taxon>Orthoptera</taxon>
        <taxon>Ensifera</taxon>
        <taxon>Gryllidea</taxon>
        <taxon>Grylloidea</taxon>
        <taxon>Gryllidae</taxon>
        <taxon>Gryllinae</taxon>
        <taxon>Gryllus</taxon>
    </lineage>
</organism>
<keyword evidence="3" id="KW-1185">Reference proteome</keyword>
<reference evidence="2 3" key="1">
    <citation type="submission" date="2024-03" db="EMBL/GenBank/DDBJ databases">
        <title>The genome assembly and annotation of the cricket Gryllus longicercus Weissman &amp; Gray.</title>
        <authorList>
            <person name="Szrajer S."/>
            <person name="Gray D."/>
            <person name="Ylla G."/>
        </authorList>
    </citation>
    <scope>NUCLEOTIDE SEQUENCE [LARGE SCALE GENOMIC DNA]</scope>
    <source>
        <strain evidence="2">DAG 2021-001</strain>
        <tissue evidence="2">Whole body minus gut</tissue>
    </source>
</reference>
<dbReference type="PROSITE" id="PS50294">
    <property type="entry name" value="WD_REPEATS_REGION"/>
    <property type="match status" value="1"/>
</dbReference>
<dbReference type="Pfam" id="PF00400">
    <property type="entry name" value="WD40"/>
    <property type="match status" value="1"/>
</dbReference>
<proteinExistence type="predicted"/>
<dbReference type="PANTHER" id="PTHR47822:SF2">
    <property type="entry name" value="F-BOX AND WD-40 DOMAIN PROTEIN 7"/>
    <property type="match status" value="1"/>
</dbReference>
<comment type="caution">
    <text evidence="2">The sequence shown here is derived from an EMBL/GenBank/DDBJ whole genome shotgun (WGS) entry which is preliminary data.</text>
</comment>
<evidence type="ECO:0000256" key="1">
    <source>
        <dbReference type="PROSITE-ProRule" id="PRU00221"/>
    </source>
</evidence>
<dbReference type="EMBL" id="JAZDUA010000108">
    <property type="protein sequence ID" value="KAK7867843.1"/>
    <property type="molecule type" value="Genomic_DNA"/>
</dbReference>
<keyword evidence="1" id="KW-0853">WD repeat</keyword>
<feature type="repeat" description="WD" evidence="1">
    <location>
        <begin position="229"/>
        <end position="271"/>
    </location>
</feature>
<sequence length="317" mass="34712">MVSKISHAGNPYKVGGKIKLYDDDVISGDNYYIVDAGVCHKKENMTHRGKATDASSSIESSYGKSTASKLASTHPDLIIEGDVQILGSVETPSEVLSIKYTSGYQYLAVGMTNGTIDLYTMPTGVLVRNLAEKDKGSVGPVTNIKHGMTPLHVRNITATHVDGTIKCWDIHSGSIKYSIREKRQVLGLAYHPQLAKFITFGEDARIHLYDEESSCLEGVYEPTDLPEAVDGHVSRVFSGCFNPAMPYEFITGGWDDTIQVWDTRVNQSIRHMSGAHICGDGLDINSSGKQASSQFFMAKNKPSSTVGLRNRETTHEF</sequence>